<dbReference type="RefSeq" id="WP_115991233.1">
    <property type="nucleotide sequence ID" value="NZ_QRDY01000001.1"/>
</dbReference>
<evidence type="ECO:0000313" key="1">
    <source>
        <dbReference type="EMBL" id="RED66308.1"/>
    </source>
</evidence>
<evidence type="ECO:0000313" key="2">
    <source>
        <dbReference type="Proteomes" id="UP000256869"/>
    </source>
</evidence>
<proteinExistence type="predicted"/>
<dbReference type="EMBL" id="QRDY01000001">
    <property type="protein sequence ID" value="RED66308.1"/>
    <property type="molecule type" value="Genomic_DNA"/>
</dbReference>
<name>A0A3D9IWX2_9BACL</name>
<sequence length="404" mass="46175">MKRYLLSILLGTFILAAVGTYYVHGALVELPQYKLETIEGDPSEIANVDFSGNYWGGKGSKALMVSEQGTQYEIDKSLFEENVTDARSWMFRQPEFRKLKEQHPHFIRGKNKMESFYKDEEWLIYAEILQKKEASQRITFKIDMVNEKTGKVTRHRTNVDVEVEDAYRFFYVEDVQRIGNELHVFARQNSEFHVYVFDLSSGELLRNETISLNIPLAEGEELSLEFTANEIRSGSGEYVVLRARKQKAFQGQDSSRLEVRGESYYSYSYASGQLVELPKMLDEGTPGKNEFGDFLRLNGQVLTVLKNDTNAITWMRYNLRTGQVEKQKTVVTAEDLGVEVITSITLSQERIFAMLRHEDTAMVAVLDAKSGNILYKGKTVFVGPSSKAEEQLKNLRLLNIEVGV</sequence>
<dbReference type="AlphaFoldDB" id="A0A3D9IWX2"/>
<accession>A0A3D9IWX2</accession>
<keyword evidence="2" id="KW-1185">Reference proteome</keyword>
<dbReference type="OrthoDB" id="2433869at2"/>
<protein>
    <submittedName>
        <fullName evidence="1">Uncharacterized protein</fullName>
    </submittedName>
</protein>
<comment type="caution">
    <text evidence="1">The sequence shown here is derived from an EMBL/GenBank/DDBJ whole genome shotgun (WGS) entry which is preliminary data.</text>
</comment>
<reference evidence="1 2" key="1">
    <citation type="submission" date="2018-07" db="EMBL/GenBank/DDBJ databases">
        <title>Genomic Encyclopedia of Type Strains, Phase III (KMG-III): the genomes of soil and plant-associated and newly described type strains.</title>
        <authorList>
            <person name="Whitman W."/>
        </authorList>
    </citation>
    <scope>NUCLEOTIDE SEQUENCE [LARGE SCALE GENOMIC DNA]</scope>
    <source>
        <strain evidence="1 2">CECT 8236</strain>
    </source>
</reference>
<dbReference type="Proteomes" id="UP000256869">
    <property type="component" value="Unassembled WGS sequence"/>
</dbReference>
<gene>
    <name evidence="1" type="ORF">DFP95_101807</name>
</gene>
<organism evidence="1 2">
    <name type="scientific">Cohnella lupini</name>
    <dbReference type="NCBI Taxonomy" id="1294267"/>
    <lineage>
        <taxon>Bacteria</taxon>
        <taxon>Bacillati</taxon>
        <taxon>Bacillota</taxon>
        <taxon>Bacilli</taxon>
        <taxon>Bacillales</taxon>
        <taxon>Paenibacillaceae</taxon>
        <taxon>Cohnella</taxon>
    </lineage>
</organism>